<feature type="region of interest" description="Disordered" evidence="1">
    <location>
        <begin position="681"/>
        <end position="750"/>
    </location>
</feature>
<organism evidence="3 4">
    <name type="scientific">Bimuria novae-zelandiae CBS 107.79</name>
    <dbReference type="NCBI Taxonomy" id="1447943"/>
    <lineage>
        <taxon>Eukaryota</taxon>
        <taxon>Fungi</taxon>
        <taxon>Dikarya</taxon>
        <taxon>Ascomycota</taxon>
        <taxon>Pezizomycotina</taxon>
        <taxon>Dothideomycetes</taxon>
        <taxon>Pleosporomycetidae</taxon>
        <taxon>Pleosporales</taxon>
        <taxon>Massarineae</taxon>
        <taxon>Didymosphaeriaceae</taxon>
        <taxon>Bimuria</taxon>
    </lineage>
</organism>
<evidence type="ECO:0000313" key="3">
    <source>
        <dbReference type="EMBL" id="KAF1977635.1"/>
    </source>
</evidence>
<dbReference type="AlphaFoldDB" id="A0A6A5VL56"/>
<evidence type="ECO:0000256" key="1">
    <source>
        <dbReference type="SAM" id="MobiDB-lite"/>
    </source>
</evidence>
<evidence type="ECO:0000256" key="2">
    <source>
        <dbReference type="SAM" id="Phobius"/>
    </source>
</evidence>
<dbReference type="EMBL" id="ML976663">
    <property type="protein sequence ID" value="KAF1977635.1"/>
    <property type="molecule type" value="Genomic_DNA"/>
</dbReference>
<keyword evidence="2" id="KW-0472">Membrane</keyword>
<protein>
    <submittedName>
        <fullName evidence="3">Uncharacterized protein</fullName>
    </submittedName>
</protein>
<feature type="transmembrane region" description="Helical" evidence="2">
    <location>
        <begin position="116"/>
        <end position="136"/>
    </location>
</feature>
<keyword evidence="2" id="KW-1133">Transmembrane helix</keyword>
<feature type="compositionally biased region" description="Polar residues" evidence="1">
    <location>
        <begin position="728"/>
        <end position="750"/>
    </location>
</feature>
<feature type="transmembrane region" description="Helical" evidence="2">
    <location>
        <begin position="563"/>
        <end position="593"/>
    </location>
</feature>
<sequence>MSAIINSDNGSYDVHLGFWINWSAGKMRGATFTTTKESGGLLIAFIALYVSTSGRSFWRVSCFLLHRLFSSHVPMDGLHHQRQVILRNADTAAQGMMTLIYALKWRRKASRPFRRVLPVLVYAVIIFAAFTASGLFSSQITTNTANEVLLTGKNCGILYRGAATEEMQEIYMRTSDLNEQYATQRSAAYLNYASQCYPSSRAEQSENCRPYIKPKLNYTITGNAPCPFDDTMCLLKSGNLVMETALLDSQEDFGINSPKKRRFGFRVKAQCAPLVTEGFSKIHQPEDPQYDPSVRFYYGEALGVMSHRDKTFTYQVPYNVSTRSVANYTSMQTPNPDFIIGTVTDQFFTPIPRLQRNDSDATLLFLSAPGVIFTKQIDDPWFAAHKIVQGAKLYYGNDTQGTSPYERDAPVGVMGCISQYQFCNPTLPAESQCEPFASSNTSYWDSDEKLWPEKKDQEFVKWGKNIIYASLALAPNSAYTTAGISALLVRANLKAGVLSAEVPKNQWQLEVAHSFEVMLASLQGSFVDNTNGPLSPEYAPAFARPNDTAWRYICENQKIVSALYYSFSVLGLAIILVLGGIFIILENALEAFVNWLDKRRSRRDDPKKTYARLEWQSNTTLQLHRLAYEEAGYGTWQDCAGSLPVTLPGEKLGMLDLRDQKHPKIQHAGYRLRTVITDRTMVDSETSSPKDVDVDNRRLESQEEHVPTRESMRISPVSSLRHSEEGQHQQVVTSTDRQAESDYQQEQRVA</sequence>
<dbReference type="OrthoDB" id="3540210at2759"/>
<gene>
    <name evidence="3" type="ORF">BU23DRAFT_527175</name>
</gene>
<evidence type="ECO:0000313" key="4">
    <source>
        <dbReference type="Proteomes" id="UP000800036"/>
    </source>
</evidence>
<proteinExistence type="predicted"/>
<name>A0A6A5VL56_9PLEO</name>
<keyword evidence="4" id="KW-1185">Reference proteome</keyword>
<feature type="compositionally biased region" description="Basic and acidic residues" evidence="1">
    <location>
        <begin position="688"/>
        <end position="712"/>
    </location>
</feature>
<keyword evidence="2" id="KW-0812">Transmembrane</keyword>
<reference evidence="3" key="1">
    <citation type="journal article" date="2020" name="Stud. Mycol.">
        <title>101 Dothideomycetes genomes: a test case for predicting lifestyles and emergence of pathogens.</title>
        <authorList>
            <person name="Haridas S."/>
            <person name="Albert R."/>
            <person name="Binder M."/>
            <person name="Bloem J."/>
            <person name="Labutti K."/>
            <person name="Salamov A."/>
            <person name="Andreopoulos B."/>
            <person name="Baker S."/>
            <person name="Barry K."/>
            <person name="Bills G."/>
            <person name="Bluhm B."/>
            <person name="Cannon C."/>
            <person name="Castanera R."/>
            <person name="Culley D."/>
            <person name="Daum C."/>
            <person name="Ezra D."/>
            <person name="Gonzalez J."/>
            <person name="Henrissat B."/>
            <person name="Kuo A."/>
            <person name="Liang C."/>
            <person name="Lipzen A."/>
            <person name="Lutzoni F."/>
            <person name="Magnuson J."/>
            <person name="Mondo S."/>
            <person name="Nolan M."/>
            <person name="Ohm R."/>
            <person name="Pangilinan J."/>
            <person name="Park H.-J."/>
            <person name="Ramirez L."/>
            <person name="Alfaro M."/>
            <person name="Sun H."/>
            <person name="Tritt A."/>
            <person name="Yoshinaga Y."/>
            <person name="Zwiers L.-H."/>
            <person name="Turgeon B."/>
            <person name="Goodwin S."/>
            <person name="Spatafora J."/>
            <person name="Crous P."/>
            <person name="Grigoriev I."/>
        </authorList>
    </citation>
    <scope>NUCLEOTIDE SEQUENCE</scope>
    <source>
        <strain evidence="3">CBS 107.79</strain>
    </source>
</reference>
<accession>A0A6A5VL56</accession>
<dbReference type="Proteomes" id="UP000800036">
    <property type="component" value="Unassembled WGS sequence"/>
</dbReference>